<keyword evidence="6" id="KW-0732">Signal</keyword>
<dbReference type="GO" id="GO:0016712">
    <property type="term" value="F:oxidoreductase activity, acting on paired donors, with incorporation or reduction of molecular oxygen, reduced flavin or flavoprotein as one donor, and incorporation of one atom of oxygen"/>
    <property type="evidence" value="ECO:0007669"/>
    <property type="project" value="TreeGrafter"/>
</dbReference>
<dbReference type="GeneTree" id="ENSGT00940000162064"/>
<dbReference type="GO" id="GO:0020037">
    <property type="term" value="F:heme binding"/>
    <property type="evidence" value="ECO:0007669"/>
    <property type="project" value="InterPro"/>
</dbReference>
<dbReference type="GO" id="GO:0008392">
    <property type="term" value="F:arachidonate epoxygenase activity"/>
    <property type="evidence" value="ECO:0007669"/>
    <property type="project" value="TreeGrafter"/>
</dbReference>
<keyword evidence="3" id="KW-0479">Metal-binding</keyword>
<dbReference type="GO" id="GO:0006805">
    <property type="term" value="P:xenobiotic metabolic process"/>
    <property type="evidence" value="ECO:0007669"/>
    <property type="project" value="TreeGrafter"/>
</dbReference>
<dbReference type="GO" id="GO:0005737">
    <property type="term" value="C:cytoplasm"/>
    <property type="evidence" value="ECO:0007669"/>
    <property type="project" value="TreeGrafter"/>
</dbReference>
<reference evidence="7" key="2">
    <citation type="submission" date="2025-09" db="UniProtKB">
        <authorList>
            <consortium name="Ensembl"/>
        </authorList>
    </citation>
    <scope>IDENTIFICATION</scope>
</reference>
<dbReference type="InterPro" id="IPR036396">
    <property type="entry name" value="Cyt_P450_sf"/>
</dbReference>
<dbReference type="GO" id="GO:0005506">
    <property type="term" value="F:iron ion binding"/>
    <property type="evidence" value="ECO:0007669"/>
    <property type="project" value="InterPro"/>
</dbReference>
<protein>
    <submittedName>
        <fullName evidence="7">Uncharacterized protein</fullName>
    </submittedName>
</protein>
<dbReference type="PRINTS" id="PR00463">
    <property type="entry name" value="EP450I"/>
</dbReference>
<sequence>MEITAATLLLLLLGLSCLVVHLRGKGQRKGGCLPPGPRPLPLLGNLLERYGPVYTLHLGSRRVVVLCGYQAVKEALVDQAEPRPSTPPSSSARPSPTSSAPSSSATASTTRTGASSPWSAS</sequence>
<dbReference type="InterPro" id="IPR001128">
    <property type="entry name" value="Cyt_P450"/>
</dbReference>
<evidence type="ECO:0000256" key="2">
    <source>
        <dbReference type="ARBA" id="ARBA00010617"/>
    </source>
</evidence>
<evidence type="ECO:0000313" key="7">
    <source>
        <dbReference type="Ensembl" id="ENSCPBP00000015679.1"/>
    </source>
</evidence>
<evidence type="ECO:0000256" key="1">
    <source>
        <dbReference type="ARBA" id="ARBA00001971"/>
    </source>
</evidence>
<evidence type="ECO:0000313" key="8">
    <source>
        <dbReference type="Proteomes" id="UP000694380"/>
    </source>
</evidence>
<proteinExistence type="inferred from homology"/>
<feature type="compositionally biased region" description="Low complexity" evidence="5">
    <location>
        <begin position="88"/>
        <end position="121"/>
    </location>
</feature>
<dbReference type="Pfam" id="PF00067">
    <property type="entry name" value="p450"/>
    <property type="match status" value="1"/>
</dbReference>
<organism evidence="7 8">
    <name type="scientific">Chrysemys picta bellii</name>
    <name type="common">Western painted turtle</name>
    <name type="synonym">Emys bellii</name>
    <dbReference type="NCBI Taxonomy" id="8478"/>
    <lineage>
        <taxon>Eukaryota</taxon>
        <taxon>Metazoa</taxon>
        <taxon>Chordata</taxon>
        <taxon>Craniata</taxon>
        <taxon>Vertebrata</taxon>
        <taxon>Euteleostomi</taxon>
        <taxon>Archelosauria</taxon>
        <taxon>Testudinata</taxon>
        <taxon>Testudines</taxon>
        <taxon>Cryptodira</taxon>
        <taxon>Durocryptodira</taxon>
        <taxon>Testudinoidea</taxon>
        <taxon>Emydidae</taxon>
        <taxon>Chrysemys</taxon>
    </lineage>
</organism>
<dbReference type="Proteomes" id="UP000694380">
    <property type="component" value="Unplaced"/>
</dbReference>
<dbReference type="PANTHER" id="PTHR24300:SF153">
    <property type="entry name" value="CYTOCHROME P450 2G1-LIKE-RELATED"/>
    <property type="match status" value="1"/>
</dbReference>
<dbReference type="InterPro" id="IPR002401">
    <property type="entry name" value="Cyt_P450_E_grp-I"/>
</dbReference>
<feature type="region of interest" description="Disordered" evidence="5">
    <location>
        <begin position="77"/>
        <end position="121"/>
    </location>
</feature>
<comment type="similarity">
    <text evidence="2">Belongs to the cytochrome P450 family.</text>
</comment>
<dbReference type="Gene3D" id="1.10.630.10">
    <property type="entry name" value="Cytochrome P450"/>
    <property type="match status" value="1"/>
</dbReference>
<feature type="chain" id="PRO_5034158691" evidence="6">
    <location>
        <begin position="25"/>
        <end position="121"/>
    </location>
</feature>
<comment type="cofactor">
    <cofactor evidence="1">
        <name>heme</name>
        <dbReference type="ChEBI" id="CHEBI:30413"/>
    </cofactor>
</comment>
<reference evidence="7" key="1">
    <citation type="submission" date="2025-08" db="UniProtKB">
        <authorList>
            <consortium name="Ensembl"/>
        </authorList>
    </citation>
    <scope>IDENTIFICATION</scope>
</reference>
<dbReference type="GO" id="GO:0019373">
    <property type="term" value="P:epoxygenase P450 pathway"/>
    <property type="evidence" value="ECO:0007669"/>
    <property type="project" value="TreeGrafter"/>
</dbReference>
<evidence type="ECO:0000256" key="4">
    <source>
        <dbReference type="ARBA" id="ARBA00023004"/>
    </source>
</evidence>
<dbReference type="InterPro" id="IPR050182">
    <property type="entry name" value="Cytochrome_P450_fam2"/>
</dbReference>
<accession>A0A8C3HBV8</accession>
<evidence type="ECO:0000256" key="6">
    <source>
        <dbReference type="SAM" id="SignalP"/>
    </source>
</evidence>
<feature type="signal peptide" evidence="6">
    <location>
        <begin position="1"/>
        <end position="24"/>
    </location>
</feature>
<dbReference type="PANTHER" id="PTHR24300">
    <property type="entry name" value="CYTOCHROME P450 508A4-RELATED"/>
    <property type="match status" value="1"/>
</dbReference>
<dbReference type="SUPFAM" id="SSF48264">
    <property type="entry name" value="Cytochrome P450"/>
    <property type="match status" value="1"/>
</dbReference>
<keyword evidence="8" id="KW-1185">Reference proteome</keyword>
<dbReference type="Ensembl" id="ENSCPBT00000018566.1">
    <property type="protein sequence ID" value="ENSCPBP00000015679.1"/>
    <property type="gene ID" value="ENSCPBG00000011584.1"/>
</dbReference>
<name>A0A8C3HBV8_CHRPI</name>
<evidence type="ECO:0000256" key="5">
    <source>
        <dbReference type="SAM" id="MobiDB-lite"/>
    </source>
</evidence>
<evidence type="ECO:0000256" key="3">
    <source>
        <dbReference type="ARBA" id="ARBA00022723"/>
    </source>
</evidence>
<keyword evidence="4" id="KW-0408">Iron</keyword>
<dbReference type="AlphaFoldDB" id="A0A8C3HBV8"/>